<dbReference type="Pfam" id="PF05938">
    <property type="entry name" value="Self-incomp_S1"/>
    <property type="match status" value="1"/>
</dbReference>
<keyword evidence="5 6" id="KW-0732">Signal</keyword>
<gene>
    <name evidence="7" type="ORF">V5N11_034264</name>
</gene>
<comment type="caution">
    <text evidence="7">The sequence shown here is derived from an EMBL/GenBank/DDBJ whole genome shotgun (WGS) entry which is preliminary data.</text>
</comment>
<name>A0ABD1AMI2_CARAN</name>
<dbReference type="PANTHER" id="PTHR31232">
    <property type="match status" value="1"/>
</dbReference>
<organism evidence="7 8">
    <name type="scientific">Cardamine amara subsp. amara</name>
    <dbReference type="NCBI Taxonomy" id="228776"/>
    <lineage>
        <taxon>Eukaryota</taxon>
        <taxon>Viridiplantae</taxon>
        <taxon>Streptophyta</taxon>
        <taxon>Embryophyta</taxon>
        <taxon>Tracheophyta</taxon>
        <taxon>Spermatophyta</taxon>
        <taxon>Magnoliopsida</taxon>
        <taxon>eudicotyledons</taxon>
        <taxon>Gunneridae</taxon>
        <taxon>Pentapetalae</taxon>
        <taxon>rosids</taxon>
        <taxon>malvids</taxon>
        <taxon>Brassicales</taxon>
        <taxon>Brassicaceae</taxon>
        <taxon>Cardamineae</taxon>
        <taxon>Cardamine</taxon>
    </lineage>
</organism>
<evidence type="ECO:0000256" key="5">
    <source>
        <dbReference type="ARBA" id="ARBA00022729"/>
    </source>
</evidence>
<comment type="subcellular location">
    <subcellularLocation>
        <location evidence="1 6">Secreted</location>
    </subcellularLocation>
</comment>
<dbReference type="InterPro" id="IPR010264">
    <property type="entry name" value="Self-incomp_S1"/>
</dbReference>
<dbReference type="Proteomes" id="UP001558713">
    <property type="component" value="Unassembled WGS sequence"/>
</dbReference>
<dbReference type="GO" id="GO:0060320">
    <property type="term" value="P:rejection of self pollen"/>
    <property type="evidence" value="ECO:0007669"/>
    <property type="project" value="UniProtKB-KW"/>
</dbReference>
<keyword evidence="3 6" id="KW-0713">Self-incompatibility</keyword>
<evidence type="ECO:0000313" key="7">
    <source>
        <dbReference type="EMBL" id="KAL1207971.1"/>
    </source>
</evidence>
<dbReference type="PANTHER" id="PTHR31232:SF133">
    <property type="entry name" value="S-PROTEIN HOMOLOG"/>
    <property type="match status" value="1"/>
</dbReference>
<protein>
    <recommendedName>
        <fullName evidence="6">S-protein homolog</fullName>
    </recommendedName>
</protein>
<sequence>MAFISKPHFILLFTIFSTLILFVSALDLSDVPAEAPSGPNGFLPLAGKHVVIRNTVRNKQSLNVHCRSSEDDLGLQHLPWNGTWDFRFHVNLWKNTRFRCHFTWYGGGSHCFDIFKVSRDDKEFGHIPVCKECIWEVGKHDKLPMCRILRDGSVPYCFHWDDRSSGKQCRLLSSINVIIKIVLIK</sequence>
<accession>A0ABD1AMI2</accession>
<dbReference type="AlphaFoldDB" id="A0ABD1AMI2"/>
<evidence type="ECO:0000256" key="4">
    <source>
        <dbReference type="ARBA" id="ARBA00022525"/>
    </source>
</evidence>
<feature type="chain" id="PRO_5044532400" description="S-protein homolog" evidence="6">
    <location>
        <begin position="26"/>
        <end position="185"/>
    </location>
</feature>
<evidence type="ECO:0000256" key="1">
    <source>
        <dbReference type="ARBA" id="ARBA00004613"/>
    </source>
</evidence>
<dbReference type="EMBL" id="JBANAX010000462">
    <property type="protein sequence ID" value="KAL1207971.1"/>
    <property type="molecule type" value="Genomic_DNA"/>
</dbReference>
<comment type="similarity">
    <text evidence="2 6">Belongs to the plant self-incompatibility (S1) protein family.</text>
</comment>
<evidence type="ECO:0000313" key="8">
    <source>
        <dbReference type="Proteomes" id="UP001558713"/>
    </source>
</evidence>
<evidence type="ECO:0000256" key="6">
    <source>
        <dbReference type="RuleBase" id="RU367044"/>
    </source>
</evidence>
<evidence type="ECO:0000256" key="3">
    <source>
        <dbReference type="ARBA" id="ARBA00022471"/>
    </source>
</evidence>
<keyword evidence="4 6" id="KW-0964">Secreted</keyword>
<evidence type="ECO:0000256" key="2">
    <source>
        <dbReference type="ARBA" id="ARBA00005581"/>
    </source>
</evidence>
<dbReference type="GO" id="GO:0005576">
    <property type="term" value="C:extracellular region"/>
    <property type="evidence" value="ECO:0007669"/>
    <property type="project" value="UniProtKB-SubCell"/>
</dbReference>
<keyword evidence="8" id="KW-1185">Reference proteome</keyword>
<proteinExistence type="inferred from homology"/>
<feature type="signal peptide" evidence="6">
    <location>
        <begin position="1"/>
        <end position="25"/>
    </location>
</feature>
<reference evidence="7 8" key="1">
    <citation type="submission" date="2024-04" db="EMBL/GenBank/DDBJ databases">
        <title>Genome assembly C_amara_ONT_v2.</title>
        <authorList>
            <person name="Yant L."/>
            <person name="Moore C."/>
            <person name="Slenker M."/>
        </authorList>
    </citation>
    <scope>NUCLEOTIDE SEQUENCE [LARGE SCALE GENOMIC DNA]</scope>
    <source>
        <tissue evidence="7">Leaf</tissue>
    </source>
</reference>